<evidence type="ECO:0000256" key="4">
    <source>
        <dbReference type="SAM" id="SignalP"/>
    </source>
</evidence>
<evidence type="ECO:0000256" key="1">
    <source>
        <dbReference type="ARBA" id="ARBA00022729"/>
    </source>
</evidence>
<feature type="compositionally biased region" description="Low complexity" evidence="2">
    <location>
        <begin position="741"/>
        <end position="764"/>
    </location>
</feature>
<dbReference type="NCBIfam" id="TIGR01167">
    <property type="entry name" value="LPXTG_anchor"/>
    <property type="match status" value="1"/>
</dbReference>
<accession>A0A1Z5IA41</accession>
<keyword evidence="3" id="KW-0472">Membrane</keyword>
<proteinExistence type="predicted"/>
<feature type="region of interest" description="Disordered" evidence="2">
    <location>
        <begin position="726"/>
        <end position="803"/>
    </location>
</feature>
<gene>
    <name evidence="5" type="ORF">IWT30_00426</name>
</gene>
<organism evidence="5 6">
    <name type="scientific">Secundilactobacillus mixtipabuli</name>
    <dbReference type="NCBI Taxonomy" id="1435342"/>
    <lineage>
        <taxon>Bacteria</taxon>
        <taxon>Bacillati</taxon>
        <taxon>Bacillota</taxon>
        <taxon>Bacilli</taxon>
        <taxon>Lactobacillales</taxon>
        <taxon>Lactobacillaceae</taxon>
        <taxon>Secundilactobacillus</taxon>
    </lineage>
</organism>
<keyword evidence="6" id="KW-1185">Reference proteome</keyword>
<dbReference type="EMBL" id="BCMF01000002">
    <property type="protein sequence ID" value="GAW98481.1"/>
    <property type="molecule type" value="Genomic_DNA"/>
</dbReference>
<feature type="compositionally biased region" description="Polar residues" evidence="2">
    <location>
        <begin position="727"/>
        <end position="738"/>
    </location>
</feature>
<evidence type="ECO:0000256" key="3">
    <source>
        <dbReference type="SAM" id="Phobius"/>
    </source>
</evidence>
<keyword evidence="3" id="KW-1133">Transmembrane helix</keyword>
<feature type="signal peptide" evidence="4">
    <location>
        <begin position="1"/>
        <end position="49"/>
    </location>
</feature>
<protein>
    <recommendedName>
        <fullName evidence="7">Gram-positive cocci surface proteins LPxTG domain-containing protein</fullName>
    </recommendedName>
</protein>
<evidence type="ECO:0000256" key="2">
    <source>
        <dbReference type="SAM" id="MobiDB-lite"/>
    </source>
</evidence>
<sequence precursor="true">MTERIRQQTAKMGNKVHYRAYKNGKQWFTASIASLALAGVLLGMGSAQAEATTGETDAVNDQTSQPTTAGDRLNQQEVPLTSSTVNETAEVNSSNEMKANTSSQAATADPTPSQATAEDVQTYNLGTAGDHVADATKAQAEQAYETTGKAQMITRMAADEASDMGSVTINMKTPDGDLIFSETAKVPVDQIFTTRVANTLVVTDEQVADLKARIAEAEASGEPADTLPVISDDAAGRYEFVSVTNETNGFKLNGQDLYAHISVPNNQDYVFTAVYKKLPILITDHLYTDGSDATGNTGKPTKIILLVDDPVSPTITNKETLTVTLGDNDQATIKLSKTADNVAGQHLLSALLGQNGIQTISNVSIQDNLRSIGIRMDGTVDETNTDLSPAITRVTFVYDKDATATTPVTDSNQAMLDTLKELYEQAMNDFGNDAEAPDNGTSSEETDTQANIGIAFYVQNTETGEITPLTINDVPVTGEGAFNEDATLPLDLSFNYEGVNYRYVGYEVASADGTVDGSQLNPNNSVPIKTIASGTDVDENGQAVGDAPTTLLNVVYKIVPAKITANYVYDDANQTKIEPTQTVTTDQNSDVTLPTTTLEKIVLTSSNGKNGVPTTLTLKFNSDFTVTHLILNEGTENELVLPAAYETLGALLANNADADLAQAILDGLASQGFDENSTSPDVYQGFLAKLAKTGIHINGNVAITDPDILNQLIDVTYVYAAPEKQPGTPTIDSGTATPISPEVTQPTTDQPPVTQPDTEQPTVVEPNGEPEPETERQSNGEGVEAPKTTVVSSNGKVNGDVQDVKINGDQTIETDAQQLPQTDENAGQTKSVMGILLAGMVSLLGLVGLRKKRG</sequence>
<feature type="transmembrane region" description="Helical" evidence="3">
    <location>
        <begin position="831"/>
        <end position="849"/>
    </location>
</feature>
<evidence type="ECO:0008006" key="7">
    <source>
        <dbReference type="Google" id="ProtNLM"/>
    </source>
</evidence>
<keyword evidence="1 4" id="KW-0732">Signal</keyword>
<name>A0A1Z5IA41_9LACO</name>
<dbReference type="RefSeq" id="WP_089108304.1">
    <property type="nucleotide sequence ID" value="NZ_BCMF01000002.1"/>
</dbReference>
<feature type="chain" id="PRO_5012532066" description="Gram-positive cocci surface proteins LPxTG domain-containing protein" evidence="4">
    <location>
        <begin position="50"/>
        <end position="854"/>
    </location>
</feature>
<dbReference type="InterPro" id="IPR022263">
    <property type="entry name" value="KxYKxGKxW"/>
</dbReference>
<dbReference type="Proteomes" id="UP000198374">
    <property type="component" value="Unassembled WGS sequence"/>
</dbReference>
<dbReference type="AlphaFoldDB" id="A0A1Z5IA41"/>
<dbReference type="NCBIfam" id="TIGR03715">
    <property type="entry name" value="KxYKxGKxW"/>
    <property type="match status" value="1"/>
</dbReference>
<evidence type="ECO:0000313" key="5">
    <source>
        <dbReference type="EMBL" id="GAW98481.1"/>
    </source>
</evidence>
<feature type="region of interest" description="Disordered" evidence="2">
    <location>
        <begin position="51"/>
        <end position="117"/>
    </location>
</feature>
<keyword evidence="3" id="KW-0812">Transmembrane</keyword>
<comment type="caution">
    <text evidence="5">The sequence shown here is derived from an EMBL/GenBank/DDBJ whole genome shotgun (WGS) entry which is preliminary data.</text>
</comment>
<dbReference type="Pfam" id="PF19258">
    <property type="entry name" value="KxYKxGKxW_sig"/>
    <property type="match status" value="1"/>
</dbReference>
<evidence type="ECO:0000313" key="6">
    <source>
        <dbReference type="Proteomes" id="UP000198374"/>
    </source>
</evidence>
<reference evidence="5 6" key="1">
    <citation type="submission" date="2015-11" db="EMBL/GenBank/DDBJ databases">
        <title>Draft genome sequences of new species of the genus Lactobacillus isolated from orchardgrass silage.</title>
        <authorList>
            <person name="Tohno M."/>
            <person name="Tanizawa Y."/>
            <person name="Arita M."/>
        </authorList>
    </citation>
    <scope>NUCLEOTIDE SEQUENCE [LARGE SCALE GENOMIC DNA]</scope>
    <source>
        <strain evidence="5 6">IWT30</strain>
    </source>
</reference>